<proteinExistence type="predicted"/>
<gene>
    <name evidence="2" type="ORF">CWC19_14135</name>
</gene>
<dbReference type="InterPro" id="IPR047111">
    <property type="entry name" value="YbaP-like"/>
</dbReference>
<name>A0A5S3V6N8_9GAMM</name>
<organism evidence="2 3">
    <name type="scientific">Pseudoalteromonas aurantia</name>
    <dbReference type="NCBI Taxonomy" id="43654"/>
    <lineage>
        <taxon>Bacteria</taxon>
        <taxon>Pseudomonadati</taxon>
        <taxon>Pseudomonadota</taxon>
        <taxon>Gammaproteobacteria</taxon>
        <taxon>Alteromonadales</taxon>
        <taxon>Pseudoalteromonadaceae</taxon>
        <taxon>Pseudoalteromonas</taxon>
    </lineage>
</organism>
<evidence type="ECO:0000256" key="1">
    <source>
        <dbReference type="SAM" id="SignalP"/>
    </source>
</evidence>
<dbReference type="EMBL" id="PNBX01000060">
    <property type="protein sequence ID" value="TMO67341.1"/>
    <property type="molecule type" value="Genomic_DNA"/>
</dbReference>
<dbReference type="AlphaFoldDB" id="A0A5S3V6N8"/>
<reference evidence="3" key="2">
    <citation type="submission" date="2019-06" db="EMBL/GenBank/DDBJ databases">
        <title>Co-occurence of chitin degradation, pigmentation and bioactivity in marine Pseudoalteromonas.</title>
        <authorList>
            <person name="Sonnenschein E.C."/>
            <person name="Bech P.K."/>
        </authorList>
    </citation>
    <scope>NUCLEOTIDE SEQUENCE [LARGE SCALE GENOMIC DNA]</scope>
    <source>
        <strain evidence="3">S3790</strain>
    </source>
</reference>
<comment type="caution">
    <text evidence="2">The sequence shown here is derived from an EMBL/GenBank/DDBJ whole genome shotgun (WGS) entry which is preliminary data.</text>
</comment>
<dbReference type="CDD" id="cd14789">
    <property type="entry name" value="Tiki"/>
    <property type="match status" value="1"/>
</dbReference>
<dbReference type="Proteomes" id="UP000307217">
    <property type="component" value="Unassembled WGS sequence"/>
</dbReference>
<dbReference type="OrthoDB" id="357294at2"/>
<feature type="signal peptide" evidence="1">
    <location>
        <begin position="1"/>
        <end position="26"/>
    </location>
</feature>
<sequence length="294" mass="33316">MPKPITQVSALCLILCLSLFSRLSYTAPALYKVEKAGITSYLLGTVHVGDHSMAGLSQRITSAIDATSALVVEVDINALSPSEIQRRSSPFMLLTPPKSLKNQISSHNYTRLKDYLAKKNISIDLFSQFTPWAVMVTILQMEYQKLGFKDDFGIDKQVINYAQSKAMPIIELETLEQQLTMFNHLSTHGDHMLTETFKQMDDIEHYFLDLIHAWKKGDMADLSQYYQLSFDGSEYGQLSEKVMLIERNNNWIKQLGSQLVKQPLFIAVGALHLPEKHGLLIQLQQQGFTVNKML</sequence>
<dbReference type="RefSeq" id="WP_138592470.1">
    <property type="nucleotide sequence ID" value="NZ_PNBX01000060.1"/>
</dbReference>
<dbReference type="PANTHER" id="PTHR40590">
    <property type="entry name" value="CYTOPLASMIC PROTEIN-RELATED"/>
    <property type="match status" value="1"/>
</dbReference>
<evidence type="ECO:0000313" key="2">
    <source>
        <dbReference type="EMBL" id="TMO67341.1"/>
    </source>
</evidence>
<evidence type="ECO:0000313" key="3">
    <source>
        <dbReference type="Proteomes" id="UP000307217"/>
    </source>
</evidence>
<dbReference type="InterPro" id="IPR002816">
    <property type="entry name" value="TraB/PrgY/GumN_fam"/>
</dbReference>
<feature type="chain" id="PRO_5024309653" evidence="1">
    <location>
        <begin position="27"/>
        <end position="294"/>
    </location>
</feature>
<dbReference type="Pfam" id="PF01963">
    <property type="entry name" value="TraB_PrgY_gumN"/>
    <property type="match status" value="1"/>
</dbReference>
<protein>
    <submittedName>
        <fullName evidence="2">TraB/GumN family protein</fullName>
    </submittedName>
</protein>
<reference evidence="2 3" key="1">
    <citation type="submission" date="2018-01" db="EMBL/GenBank/DDBJ databases">
        <authorList>
            <person name="Paulsen S."/>
            <person name="Gram L.K."/>
        </authorList>
    </citation>
    <scope>NUCLEOTIDE SEQUENCE [LARGE SCALE GENOMIC DNA]</scope>
    <source>
        <strain evidence="2 3">S3790</strain>
    </source>
</reference>
<dbReference type="PANTHER" id="PTHR40590:SF1">
    <property type="entry name" value="CYTOPLASMIC PROTEIN"/>
    <property type="match status" value="1"/>
</dbReference>
<accession>A0A5S3V6N8</accession>
<keyword evidence="1" id="KW-0732">Signal</keyword>